<accession>A0ABN1BCC1</accession>
<name>A0ABN1BCC1_9BURK</name>
<gene>
    <name evidence="2" type="ORF">GCM10009097_06880</name>
</gene>
<keyword evidence="3" id="KW-1185">Reference proteome</keyword>
<dbReference type="RefSeq" id="WP_343927148.1">
    <property type="nucleotide sequence ID" value="NZ_BAAAEN010000002.1"/>
</dbReference>
<dbReference type="Proteomes" id="UP001501706">
    <property type="component" value="Unassembled WGS sequence"/>
</dbReference>
<evidence type="ECO:0008006" key="4">
    <source>
        <dbReference type="Google" id="ProtNLM"/>
    </source>
</evidence>
<keyword evidence="1" id="KW-0732">Signal</keyword>
<dbReference type="EMBL" id="BAAAEN010000002">
    <property type="protein sequence ID" value="GAA0493636.1"/>
    <property type="molecule type" value="Genomic_DNA"/>
</dbReference>
<evidence type="ECO:0000256" key="1">
    <source>
        <dbReference type="SAM" id="SignalP"/>
    </source>
</evidence>
<sequence length="206" mass="21480">MSTIAPSAGTLAAEALFPSAHAAATFAYRFSTQQYGKSAMAILMAGPTSTGKGLGGIDGAAQAGMIRRLVSGLGPLHESIIMARFLPRTLSCACGSACCSGVAPNLEWRAAVRRIADMALTYTPACVSSMQLRMGVVAKHFGEPVELGALADRCMVHRNTASKHAGLILRWLRGHPARHGRPAEVGEEDQAQQRLADVLAAAGLVA</sequence>
<evidence type="ECO:0000313" key="3">
    <source>
        <dbReference type="Proteomes" id="UP001501706"/>
    </source>
</evidence>
<evidence type="ECO:0000313" key="2">
    <source>
        <dbReference type="EMBL" id="GAA0493636.1"/>
    </source>
</evidence>
<feature type="chain" id="PRO_5045114752" description="DNA-binding protein" evidence="1">
    <location>
        <begin position="23"/>
        <end position="206"/>
    </location>
</feature>
<protein>
    <recommendedName>
        <fullName evidence="4">DNA-binding protein</fullName>
    </recommendedName>
</protein>
<organism evidence="2 3">
    <name type="scientific">Pigmentiphaga daeguensis</name>
    <dbReference type="NCBI Taxonomy" id="414049"/>
    <lineage>
        <taxon>Bacteria</taxon>
        <taxon>Pseudomonadati</taxon>
        <taxon>Pseudomonadota</taxon>
        <taxon>Betaproteobacteria</taxon>
        <taxon>Burkholderiales</taxon>
        <taxon>Alcaligenaceae</taxon>
        <taxon>Pigmentiphaga</taxon>
    </lineage>
</organism>
<comment type="caution">
    <text evidence="2">The sequence shown here is derived from an EMBL/GenBank/DDBJ whole genome shotgun (WGS) entry which is preliminary data.</text>
</comment>
<reference evidence="2 3" key="1">
    <citation type="journal article" date="2019" name="Int. J. Syst. Evol. Microbiol.">
        <title>The Global Catalogue of Microorganisms (GCM) 10K type strain sequencing project: providing services to taxonomists for standard genome sequencing and annotation.</title>
        <authorList>
            <consortium name="The Broad Institute Genomics Platform"/>
            <consortium name="The Broad Institute Genome Sequencing Center for Infectious Disease"/>
            <person name="Wu L."/>
            <person name="Ma J."/>
        </authorList>
    </citation>
    <scope>NUCLEOTIDE SEQUENCE [LARGE SCALE GENOMIC DNA]</scope>
    <source>
        <strain evidence="2 3">JCM 14330</strain>
    </source>
</reference>
<feature type="signal peptide" evidence="1">
    <location>
        <begin position="1"/>
        <end position="22"/>
    </location>
</feature>
<proteinExistence type="predicted"/>